<dbReference type="CDD" id="cd01189">
    <property type="entry name" value="INT_ICEBs1_C_like"/>
    <property type="match status" value="1"/>
</dbReference>
<dbReference type="PROSITE" id="PS51900">
    <property type="entry name" value="CB"/>
    <property type="match status" value="1"/>
</dbReference>
<dbReference type="SUPFAM" id="SSF56349">
    <property type="entry name" value="DNA breaking-rejoining enzymes"/>
    <property type="match status" value="1"/>
</dbReference>
<dbReference type="GO" id="GO:0015074">
    <property type="term" value="P:DNA integration"/>
    <property type="evidence" value="ECO:0007669"/>
    <property type="project" value="InterPro"/>
</dbReference>
<comment type="caution">
    <text evidence="6">The sequence shown here is derived from an EMBL/GenBank/DDBJ whole genome shotgun (WGS) entry which is preliminary data.</text>
</comment>
<dbReference type="GO" id="GO:0003677">
    <property type="term" value="F:DNA binding"/>
    <property type="evidence" value="ECO:0007669"/>
    <property type="project" value="UniProtKB-UniRule"/>
</dbReference>
<dbReference type="InterPro" id="IPR010998">
    <property type="entry name" value="Integrase_recombinase_N"/>
</dbReference>
<feature type="domain" description="Core-binding (CB)" evidence="5">
    <location>
        <begin position="1"/>
        <end position="75"/>
    </location>
</feature>
<dbReference type="OrthoDB" id="9785687at2"/>
<dbReference type="GO" id="GO:0006310">
    <property type="term" value="P:DNA recombination"/>
    <property type="evidence" value="ECO:0007669"/>
    <property type="project" value="UniProtKB-KW"/>
</dbReference>
<dbReference type="PROSITE" id="PS51898">
    <property type="entry name" value="TYR_RECOMBINASE"/>
    <property type="match status" value="1"/>
</dbReference>
<evidence type="ECO:0000256" key="3">
    <source>
        <dbReference type="PROSITE-ProRule" id="PRU01248"/>
    </source>
</evidence>
<sequence>MDLYIESRSSVLSPATIREYKRSRRRDLQELMNLSIYDITQEIIQIAINKEACSHSPKTVRNMHGLLSAVPNVYRPEFHLNTSLPQKVKPKFYIPTDDDVKILLQHVNDEEMMIAILLAAFGPMRRSGICALESTDIKDKIIHVENALVMDENKKWVTKKTKSFAGDRFIPLPDFILEKIKGKKGRIIQINPSQVSDRFIDIQRASGLPHFRFHDLRHYCASIQHAMGIPDAYIMQRGGWGSDAVLKQVYRHALSDQEIKMNNIANTHFSGIMQHDMQHKK</sequence>
<keyword evidence="2" id="KW-0233">DNA recombination</keyword>
<organism evidence="6 7">
    <name type="scientific">Kineothrix alysoides</name>
    <dbReference type="NCBI Taxonomy" id="1469948"/>
    <lineage>
        <taxon>Bacteria</taxon>
        <taxon>Bacillati</taxon>
        <taxon>Bacillota</taxon>
        <taxon>Clostridia</taxon>
        <taxon>Lachnospirales</taxon>
        <taxon>Lachnospiraceae</taxon>
        <taxon>Kineothrix</taxon>
    </lineage>
</organism>
<proteinExistence type="predicted"/>
<dbReference type="InterPro" id="IPR013762">
    <property type="entry name" value="Integrase-like_cat_sf"/>
</dbReference>
<dbReference type="AlphaFoldDB" id="A0A4R1QNK4"/>
<name>A0A4R1QNK4_9FIRM</name>
<evidence type="ECO:0000259" key="4">
    <source>
        <dbReference type="PROSITE" id="PS51898"/>
    </source>
</evidence>
<dbReference type="EMBL" id="SLUO01000020">
    <property type="protein sequence ID" value="TCL54411.1"/>
    <property type="molecule type" value="Genomic_DNA"/>
</dbReference>
<evidence type="ECO:0000259" key="5">
    <source>
        <dbReference type="PROSITE" id="PS51900"/>
    </source>
</evidence>
<feature type="domain" description="Tyr recombinase" evidence="4">
    <location>
        <begin position="88"/>
        <end position="263"/>
    </location>
</feature>
<dbReference type="Gene3D" id="1.10.150.130">
    <property type="match status" value="1"/>
</dbReference>
<evidence type="ECO:0000256" key="1">
    <source>
        <dbReference type="ARBA" id="ARBA00023125"/>
    </source>
</evidence>
<accession>A0A4R1QNK4</accession>
<evidence type="ECO:0000256" key="2">
    <source>
        <dbReference type="ARBA" id="ARBA00023172"/>
    </source>
</evidence>
<dbReference type="InterPro" id="IPR002104">
    <property type="entry name" value="Integrase_catalytic"/>
</dbReference>
<evidence type="ECO:0000313" key="7">
    <source>
        <dbReference type="Proteomes" id="UP000295718"/>
    </source>
</evidence>
<keyword evidence="7" id="KW-1185">Reference proteome</keyword>
<evidence type="ECO:0000313" key="6">
    <source>
        <dbReference type="EMBL" id="TCL54411.1"/>
    </source>
</evidence>
<reference evidence="6 7" key="1">
    <citation type="submission" date="2019-03" db="EMBL/GenBank/DDBJ databases">
        <title>Genomic Encyclopedia of Type Strains, Phase IV (KMG-IV): sequencing the most valuable type-strain genomes for metagenomic binning, comparative biology and taxonomic classification.</title>
        <authorList>
            <person name="Goeker M."/>
        </authorList>
    </citation>
    <scope>NUCLEOTIDE SEQUENCE [LARGE SCALE GENOMIC DNA]</scope>
    <source>
        <strain evidence="6 7">DSM 100556</strain>
    </source>
</reference>
<dbReference type="Proteomes" id="UP000295718">
    <property type="component" value="Unassembled WGS sequence"/>
</dbReference>
<dbReference type="Pfam" id="PF00589">
    <property type="entry name" value="Phage_integrase"/>
    <property type="match status" value="1"/>
</dbReference>
<dbReference type="InterPro" id="IPR011010">
    <property type="entry name" value="DNA_brk_join_enz"/>
</dbReference>
<dbReference type="InterPro" id="IPR044068">
    <property type="entry name" value="CB"/>
</dbReference>
<protein>
    <submittedName>
        <fullName evidence="6">Integrase</fullName>
    </submittedName>
</protein>
<dbReference type="STRING" id="1469948.GCA_000732725_04139"/>
<keyword evidence="1 3" id="KW-0238">DNA-binding</keyword>
<gene>
    <name evidence="6" type="ORF">EDD76_1207</name>
</gene>
<dbReference type="Gene3D" id="1.10.443.10">
    <property type="entry name" value="Intergrase catalytic core"/>
    <property type="match status" value="1"/>
</dbReference>